<evidence type="ECO:0000313" key="1">
    <source>
        <dbReference type="EMBL" id="MDQ0177586.1"/>
    </source>
</evidence>
<dbReference type="EMBL" id="JAUSTT010000024">
    <property type="protein sequence ID" value="MDQ0177586.1"/>
    <property type="molecule type" value="Genomic_DNA"/>
</dbReference>
<dbReference type="Pfam" id="PF21835">
    <property type="entry name" value="YIEGIA_cap"/>
    <property type="match status" value="1"/>
</dbReference>
<sequence length="61" mass="6761">MEVTGYILAMITTQKEKVGGGAPIFFAENLEEMQAIAFNLEKIMDASAHEVSETVFIMVKH</sequence>
<dbReference type="Proteomes" id="UP001223586">
    <property type="component" value="Unassembled WGS sequence"/>
</dbReference>
<name>A0ABT9WWN0_9BACI</name>
<gene>
    <name evidence="1" type="ORF">J2S08_003466</name>
</gene>
<dbReference type="InterPro" id="IPR054055">
    <property type="entry name" value="YpzH"/>
</dbReference>
<comment type="caution">
    <text evidence="1">The sequence shown here is derived from an EMBL/GenBank/DDBJ whole genome shotgun (WGS) entry which is preliminary data.</text>
</comment>
<reference evidence="1 2" key="1">
    <citation type="submission" date="2023-07" db="EMBL/GenBank/DDBJ databases">
        <title>Genomic Encyclopedia of Type Strains, Phase IV (KMG-IV): sequencing the most valuable type-strain genomes for metagenomic binning, comparative biology and taxonomic classification.</title>
        <authorList>
            <person name="Goeker M."/>
        </authorList>
    </citation>
    <scope>NUCLEOTIDE SEQUENCE [LARGE SCALE GENOMIC DNA]</scope>
    <source>
        <strain evidence="1 2">DSM 23837</strain>
    </source>
</reference>
<protein>
    <submittedName>
        <fullName evidence="1">Uncharacterized protein</fullName>
    </submittedName>
</protein>
<organism evidence="1 2">
    <name type="scientific">Bacillus chungangensis</name>
    <dbReference type="NCBI Taxonomy" id="587633"/>
    <lineage>
        <taxon>Bacteria</taxon>
        <taxon>Bacillati</taxon>
        <taxon>Bacillota</taxon>
        <taxon>Bacilli</taxon>
        <taxon>Bacillales</taxon>
        <taxon>Bacillaceae</taxon>
        <taxon>Bacillus</taxon>
    </lineage>
</organism>
<accession>A0ABT9WWN0</accession>
<keyword evidence="2" id="KW-1185">Reference proteome</keyword>
<dbReference type="RefSeq" id="WP_307231695.1">
    <property type="nucleotide sequence ID" value="NZ_JAUSTT010000024.1"/>
</dbReference>
<proteinExistence type="predicted"/>
<evidence type="ECO:0000313" key="2">
    <source>
        <dbReference type="Proteomes" id="UP001223586"/>
    </source>
</evidence>